<dbReference type="PANTHER" id="PTHR13271:SF137">
    <property type="entry name" value="SET DOMAIN-CONTAINING PROTEIN"/>
    <property type="match status" value="1"/>
</dbReference>
<dbReference type="GeneID" id="9687775"/>
<dbReference type="InterPro" id="IPR050600">
    <property type="entry name" value="SETD3_SETD6_MTase"/>
</dbReference>
<feature type="compositionally biased region" description="Acidic residues" evidence="1">
    <location>
        <begin position="210"/>
        <end position="231"/>
    </location>
</feature>
<feature type="compositionally biased region" description="Basic residues" evidence="1">
    <location>
        <begin position="155"/>
        <end position="164"/>
    </location>
</feature>
<protein>
    <submittedName>
        <fullName evidence="2">Predicted protein</fullName>
    </submittedName>
</protein>
<feature type="compositionally biased region" description="Basic and acidic residues" evidence="1">
    <location>
        <begin position="347"/>
        <end position="363"/>
    </location>
</feature>
<feature type="compositionally biased region" description="Basic and acidic residues" evidence="1">
    <location>
        <begin position="256"/>
        <end position="276"/>
    </location>
</feature>
<sequence>MPCADLLNHGAGARANCVLGASRAAAQGFGRGRGEDGTSTGAWEEVVVTCSRDVARGEQLLISYGDDACNDKLLRLYGFAVADNPNDRREIVMELEGDALERWNATELLGPGLSYARTAVLRMRGLPRLDPFADHAIEMEQIEAMMRQVAEDAKRKRGKGKGKGKWVGEDASAAGKPPAAPPAFRDPDASDKRSDDDAEDPSRPERSMDDISDAFDVDFDDDDDDEDEDDYATTKETTTTKPPPRWRCFVAHPKRRVEDASSNEKMENGPHEKMDSSTEAAATRAAAADARATGHRGGAVSASTLLATLRAHVLQGDEPPGEDGAEPNPLRPMSEANEAAAVATLRRASEAARAEMRELIARGDDDDDDGSVDALDPETRARVMARVDADEDWARAVRTLRRGQEDILDAIEAAITTSD</sequence>
<feature type="region of interest" description="Disordered" evidence="1">
    <location>
        <begin position="150"/>
        <end position="299"/>
    </location>
</feature>
<dbReference type="RefSeq" id="XP_003062562.1">
    <property type="nucleotide sequence ID" value="XM_003062516.1"/>
</dbReference>
<organism evidence="3">
    <name type="scientific">Micromonas pusilla (strain CCMP1545)</name>
    <name type="common">Picoplanktonic green alga</name>
    <dbReference type="NCBI Taxonomy" id="564608"/>
    <lineage>
        <taxon>Eukaryota</taxon>
        <taxon>Viridiplantae</taxon>
        <taxon>Chlorophyta</taxon>
        <taxon>Mamiellophyceae</taxon>
        <taxon>Mamiellales</taxon>
        <taxon>Mamiellaceae</taxon>
        <taxon>Micromonas</taxon>
    </lineage>
</organism>
<gene>
    <name evidence="2" type="ORF">MICPUCDRAFT_68574</name>
</gene>
<dbReference type="KEGG" id="mpp:MICPUCDRAFT_68574"/>
<dbReference type="SUPFAM" id="SSF82199">
    <property type="entry name" value="SET domain"/>
    <property type="match status" value="1"/>
</dbReference>
<feature type="region of interest" description="Disordered" evidence="1">
    <location>
        <begin position="315"/>
        <end position="380"/>
    </location>
</feature>
<evidence type="ECO:0000313" key="2">
    <source>
        <dbReference type="EMBL" id="EEH53381.1"/>
    </source>
</evidence>
<dbReference type="Gene3D" id="3.90.1410.10">
    <property type="entry name" value="set domain protein methyltransferase, domain 1"/>
    <property type="match status" value="1"/>
</dbReference>
<dbReference type="Proteomes" id="UP000001876">
    <property type="component" value="Unassembled WGS sequence"/>
</dbReference>
<feature type="compositionally biased region" description="Low complexity" evidence="1">
    <location>
        <begin position="278"/>
        <end position="291"/>
    </location>
</feature>
<keyword evidence="3" id="KW-1185">Reference proteome</keyword>
<dbReference type="InterPro" id="IPR046341">
    <property type="entry name" value="SET_dom_sf"/>
</dbReference>
<name>C1N381_MICPC</name>
<dbReference type="AlphaFoldDB" id="C1N381"/>
<reference evidence="2 3" key="1">
    <citation type="journal article" date="2009" name="Science">
        <title>Green evolution and dynamic adaptations revealed by genomes of the marine picoeukaryotes Micromonas.</title>
        <authorList>
            <person name="Worden A.Z."/>
            <person name="Lee J.H."/>
            <person name="Mock T."/>
            <person name="Rouze P."/>
            <person name="Simmons M.P."/>
            <person name="Aerts A.L."/>
            <person name="Allen A.E."/>
            <person name="Cuvelier M.L."/>
            <person name="Derelle E."/>
            <person name="Everett M.V."/>
            <person name="Foulon E."/>
            <person name="Grimwood J."/>
            <person name="Gundlach H."/>
            <person name="Henrissat B."/>
            <person name="Napoli C."/>
            <person name="McDonald S.M."/>
            <person name="Parker M.S."/>
            <person name="Rombauts S."/>
            <person name="Salamov A."/>
            <person name="Von Dassow P."/>
            <person name="Badger J.H."/>
            <person name="Coutinho P.M."/>
            <person name="Demir E."/>
            <person name="Dubchak I."/>
            <person name="Gentemann C."/>
            <person name="Eikrem W."/>
            <person name="Gready J.E."/>
            <person name="John U."/>
            <person name="Lanier W."/>
            <person name="Lindquist E.A."/>
            <person name="Lucas S."/>
            <person name="Mayer K.F."/>
            <person name="Moreau H."/>
            <person name="Not F."/>
            <person name="Otillar R."/>
            <person name="Panaud O."/>
            <person name="Pangilinan J."/>
            <person name="Paulsen I."/>
            <person name="Piegu B."/>
            <person name="Poliakov A."/>
            <person name="Robbens S."/>
            <person name="Schmutz J."/>
            <person name="Toulza E."/>
            <person name="Wyss T."/>
            <person name="Zelensky A."/>
            <person name="Zhou K."/>
            <person name="Armbrust E.V."/>
            <person name="Bhattacharya D."/>
            <person name="Goodenough U.W."/>
            <person name="Van de Peer Y."/>
            <person name="Grigoriev I.V."/>
        </authorList>
    </citation>
    <scope>NUCLEOTIDE SEQUENCE [LARGE SCALE GENOMIC DNA]</scope>
    <source>
        <strain evidence="2 3">CCMP1545</strain>
    </source>
</reference>
<dbReference type="EMBL" id="GG663746">
    <property type="protein sequence ID" value="EEH53381.1"/>
    <property type="molecule type" value="Genomic_DNA"/>
</dbReference>
<dbReference type="GO" id="GO:0016279">
    <property type="term" value="F:protein-lysine N-methyltransferase activity"/>
    <property type="evidence" value="ECO:0007669"/>
    <property type="project" value="TreeGrafter"/>
</dbReference>
<accession>C1N381</accession>
<dbReference type="PANTHER" id="PTHR13271">
    <property type="entry name" value="UNCHARACTERIZED PUTATIVE METHYLTRANSFERASE"/>
    <property type="match status" value="1"/>
</dbReference>
<evidence type="ECO:0000256" key="1">
    <source>
        <dbReference type="SAM" id="MobiDB-lite"/>
    </source>
</evidence>
<dbReference type="OrthoDB" id="341421at2759"/>
<proteinExistence type="predicted"/>
<feature type="compositionally biased region" description="Basic and acidic residues" evidence="1">
    <location>
        <begin position="185"/>
        <end position="209"/>
    </location>
</feature>
<evidence type="ECO:0000313" key="3">
    <source>
        <dbReference type="Proteomes" id="UP000001876"/>
    </source>
</evidence>